<dbReference type="EMBL" id="GHES01036569">
    <property type="protein sequence ID" value="MPA67128.1"/>
    <property type="molecule type" value="Transcribed_RNA"/>
</dbReference>
<reference evidence="4" key="1">
    <citation type="submission" date="2019-08" db="EMBL/GenBank/DDBJ databases">
        <title>Reference gene set and small RNA set construction with multiple tissues from Davidia involucrata Baill.</title>
        <authorList>
            <person name="Yang H."/>
            <person name="Zhou C."/>
            <person name="Li G."/>
            <person name="Wang J."/>
            <person name="Gao P."/>
            <person name="Wang M."/>
            <person name="Wang R."/>
            <person name="Zhao Y."/>
        </authorList>
    </citation>
    <scope>NUCLEOTIDE SEQUENCE</scope>
    <source>
        <tissue evidence="4">Mixed with DoveR01_LX</tissue>
    </source>
</reference>
<organism evidence="4">
    <name type="scientific">Davidia involucrata</name>
    <name type="common">Dove tree</name>
    <dbReference type="NCBI Taxonomy" id="16924"/>
    <lineage>
        <taxon>Eukaryota</taxon>
        <taxon>Viridiplantae</taxon>
        <taxon>Streptophyta</taxon>
        <taxon>Embryophyta</taxon>
        <taxon>Tracheophyta</taxon>
        <taxon>Spermatophyta</taxon>
        <taxon>Magnoliopsida</taxon>
        <taxon>eudicotyledons</taxon>
        <taxon>Gunneridae</taxon>
        <taxon>Pentapetalae</taxon>
        <taxon>asterids</taxon>
        <taxon>Cornales</taxon>
        <taxon>Nyssaceae</taxon>
        <taxon>Davidia</taxon>
    </lineage>
</organism>
<dbReference type="GO" id="GO:0006508">
    <property type="term" value="P:proteolysis"/>
    <property type="evidence" value="ECO:0007669"/>
    <property type="project" value="UniProtKB-KW"/>
</dbReference>
<dbReference type="AlphaFoldDB" id="A0A5B7BG00"/>
<comment type="similarity">
    <text evidence="1">Belongs to the peptidase S8 family.</text>
</comment>
<evidence type="ECO:0000256" key="1">
    <source>
        <dbReference type="ARBA" id="ARBA00011073"/>
    </source>
</evidence>
<sequence>MKFFTNGSKVCSGAATNSPGNLNYPSFSVVFKPNSYIQELKRTVTNVGELSPEMYKVRIIKNRDEKVYVSVKPESLIFNKSHEKQSYTVKFKSNYVYDNSSSIVKQMVFGSILWESDRHVVRSSFAIIWDKN</sequence>
<protein>
    <submittedName>
        <fullName evidence="4">Putative subtilisin-like protease</fullName>
    </submittedName>
</protein>
<gene>
    <name evidence="4" type="ORF">Din_036569</name>
</gene>
<dbReference type="InterPro" id="IPR045051">
    <property type="entry name" value="SBT"/>
</dbReference>
<dbReference type="GO" id="GO:0008233">
    <property type="term" value="F:peptidase activity"/>
    <property type="evidence" value="ECO:0007669"/>
    <property type="project" value="UniProtKB-KW"/>
</dbReference>
<dbReference type="Gene3D" id="2.60.40.2310">
    <property type="match status" value="1"/>
</dbReference>
<evidence type="ECO:0000259" key="3">
    <source>
        <dbReference type="Pfam" id="PF17766"/>
    </source>
</evidence>
<proteinExistence type="inferred from homology"/>
<evidence type="ECO:0000313" key="4">
    <source>
        <dbReference type="EMBL" id="MPA67128.1"/>
    </source>
</evidence>
<feature type="domain" description="Subtilisin-like protease fibronectin type-III" evidence="3">
    <location>
        <begin position="21"/>
        <end position="127"/>
    </location>
</feature>
<keyword evidence="2" id="KW-0732">Signal</keyword>
<keyword evidence="4" id="KW-0378">Hydrolase</keyword>
<dbReference type="Pfam" id="PF17766">
    <property type="entry name" value="fn3_6"/>
    <property type="match status" value="1"/>
</dbReference>
<keyword evidence="4" id="KW-0645">Protease</keyword>
<dbReference type="InterPro" id="IPR041469">
    <property type="entry name" value="Subtilisin-like_FN3"/>
</dbReference>
<accession>A0A5B7BG00</accession>
<dbReference type="PANTHER" id="PTHR10795">
    <property type="entry name" value="PROPROTEIN CONVERTASE SUBTILISIN/KEXIN"/>
    <property type="match status" value="1"/>
</dbReference>
<name>A0A5B7BG00_DAVIN</name>
<evidence type="ECO:0000256" key="2">
    <source>
        <dbReference type="ARBA" id="ARBA00022729"/>
    </source>
</evidence>